<feature type="compositionally biased region" description="Low complexity" evidence="1">
    <location>
        <begin position="126"/>
        <end position="141"/>
    </location>
</feature>
<dbReference type="EMBL" id="BRPK01000003">
    <property type="protein sequence ID" value="GLB36889.1"/>
    <property type="molecule type" value="Genomic_DNA"/>
</dbReference>
<feature type="compositionally biased region" description="Polar residues" evidence="1">
    <location>
        <begin position="66"/>
        <end position="85"/>
    </location>
</feature>
<feature type="compositionally biased region" description="Basic residues" evidence="1">
    <location>
        <begin position="299"/>
        <end position="313"/>
    </location>
</feature>
<feature type="compositionally biased region" description="Pro residues" evidence="1">
    <location>
        <begin position="268"/>
        <end position="277"/>
    </location>
</feature>
<evidence type="ECO:0000256" key="1">
    <source>
        <dbReference type="SAM" id="MobiDB-lite"/>
    </source>
</evidence>
<comment type="caution">
    <text evidence="2">The sequence shown here is derived from an EMBL/GenBank/DDBJ whole genome shotgun (WGS) entry which is preliminary data.</text>
</comment>
<feature type="region of interest" description="Disordered" evidence="1">
    <location>
        <begin position="297"/>
        <end position="350"/>
    </location>
</feature>
<organism evidence="2 3">
    <name type="scientific">Lyophyllum shimeji</name>
    <name type="common">Hon-shimeji</name>
    <name type="synonym">Tricholoma shimeji</name>
    <dbReference type="NCBI Taxonomy" id="47721"/>
    <lineage>
        <taxon>Eukaryota</taxon>
        <taxon>Fungi</taxon>
        <taxon>Dikarya</taxon>
        <taxon>Basidiomycota</taxon>
        <taxon>Agaricomycotina</taxon>
        <taxon>Agaricomycetes</taxon>
        <taxon>Agaricomycetidae</taxon>
        <taxon>Agaricales</taxon>
        <taxon>Tricholomatineae</taxon>
        <taxon>Lyophyllaceae</taxon>
        <taxon>Lyophyllum</taxon>
    </lineage>
</organism>
<feature type="compositionally biased region" description="Basic and acidic residues" evidence="1">
    <location>
        <begin position="314"/>
        <end position="343"/>
    </location>
</feature>
<name>A0A9P3PK14_LYOSH</name>
<feature type="compositionally biased region" description="Polar residues" evidence="1">
    <location>
        <begin position="247"/>
        <end position="266"/>
    </location>
</feature>
<dbReference type="AlphaFoldDB" id="A0A9P3PK14"/>
<keyword evidence="3" id="KW-1185">Reference proteome</keyword>
<dbReference type="OrthoDB" id="2976199at2759"/>
<protein>
    <submittedName>
        <fullName evidence="2">Uncharacterized protein</fullName>
    </submittedName>
</protein>
<evidence type="ECO:0000313" key="3">
    <source>
        <dbReference type="Proteomes" id="UP001063166"/>
    </source>
</evidence>
<dbReference type="Proteomes" id="UP001063166">
    <property type="component" value="Unassembled WGS sequence"/>
</dbReference>
<proteinExistence type="predicted"/>
<evidence type="ECO:0000313" key="2">
    <source>
        <dbReference type="EMBL" id="GLB36889.1"/>
    </source>
</evidence>
<reference evidence="2" key="1">
    <citation type="submission" date="2022-07" db="EMBL/GenBank/DDBJ databases">
        <title>The genome of Lyophyllum shimeji provides insight into the initial evolution of ectomycorrhizal fungal genome.</title>
        <authorList>
            <person name="Kobayashi Y."/>
            <person name="Shibata T."/>
            <person name="Hirakawa H."/>
            <person name="Shigenobu S."/>
            <person name="Nishiyama T."/>
            <person name="Yamada A."/>
            <person name="Hasebe M."/>
            <person name="Kawaguchi M."/>
        </authorList>
    </citation>
    <scope>NUCLEOTIDE SEQUENCE</scope>
    <source>
        <strain evidence="2">AT787</strain>
    </source>
</reference>
<sequence length="350" mass="37485">MTEYDFSPGAYARYLATQRRIADWVDHTEGHRPAFGNAFTMQPSMKDVPSVPPSSASHTLLPPPSSQTLRTSRSQNFYPQPQSRCHTPLVPSGAGTHCSGSKQNHHPPSVAGPSLRTSQSQNFHARSVQSQSRSVSRKGSSATLRDHTSARAPTYVASTGTAKPAVVYAPAGSVPSGGLVILPSGGHAHNPSVINPPPAAQPSHASHYQPSVHCAAQAYPASVSSHRTAVPPPPPPPPPAPPFAQKMYSTSGYAYQQNFHTGSSTPLIAPPPPPAPAPAHSSTVVLMQPIIVPIVERTRRSRSVGGRKGRKRDKQHDRERKGENDKDKDKEAQRSRSEVRGSRGETWVVV</sequence>
<feature type="region of interest" description="Disordered" evidence="1">
    <location>
        <begin position="35"/>
        <end position="152"/>
    </location>
</feature>
<gene>
    <name evidence="2" type="ORF">LshimejAT787_0311760</name>
</gene>
<feature type="region of interest" description="Disordered" evidence="1">
    <location>
        <begin position="225"/>
        <end position="280"/>
    </location>
</feature>
<feature type="compositionally biased region" description="Pro residues" evidence="1">
    <location>
        <begin position="230"/>
        <end position="242"/>
    </location>
</feature>
<accession>A0A9P3PK14</accession>
<feature type="compositionally biased region" description="Polar residues" evidence="1">
    <location>
        <begin position="115"/>
        <end position="124"/>
    </location>
</feature>